<name>A0ABD5EN24_9ACTN</name>
<dbReference type="Proteomes" id="UP001183535">
    <property type="component" value="Unassembled WGS sequence"/>
</dbReference>
<keyword evidence="2" id="KW-0472">Membrane</keyword>
<evidence type="ECO:0000256" key="2">
    <source>
        <dbReference type="SAM" id="Phobius"/>
    </source>
</evidence>
<keyword evidence="1" id="KW-0175">Coiled coil</keyword>
<keyword evidence="2" id="KW-1133">Transmembrane helix</keyword>
<protein>
    <submittedName>
        <fullName evidence="3">Uncharacterized protein</fullName>
    </submittedName>
</protein>
<evidence type="ECO:0000313" key="3">
    <source>
        <dbReference type="EMBL" id="MDT0435690.1"/>
    </source>
</evidence>
<gene>
    <name evidence="3" type="ORF">RM877_13440</name>
</gene>
<evidence type="ECO:0000313" key="4">
    <source>
        <dbReference type="Proteomes" id="UP001183535"/>
    </source>
</evidence>
<dbReference type="EMBL" id="JAVRES010000004">
    <property type="protein sequence ID" value="MDT0435690.1"/>
    <property type="molecule type" value="Genomic_DNA"/>
</dbReference>
<proteinExistence type="predicted"/>
<feature type="coiled-coil region" evidence="1">
    <location>
        <begin position="112"/>
        <end position="146"/>
    </location>
</feature>
<keyword evidence="4" id="KW-1185">Reference proteome</keyword>
<comment type="caution">
    <text evidence="3">The sequence shown here is derived from an EMBL/GenBank/DDBJ whole genome shotgun (WGS) entry which is preliminary data.</text>
</comment>
<reference evidence="4" key="1">
    <citation type="submission" date="2023-07" db="EMBL/GenBank/DDBJ databases">
        <title>30 novel species of actinomycetes from the DSMZ collection.</title>
        <authorList>
            <person name="Nouioui I."/>
        </authorList>
    </citation>
    <scope>NUCLEOTIDE SEQUENCE [LARGE SCALE GENOMIC DNA]</scope>
    <source>
        <strain evidence="4">DSM 41981</strain>
    </source>
</reference>
<sequence length="198" mass="21536">MGYRLAGSSVLTCTAGGILIADGVFTHTWETAAIGTGLLAVGATAMLAAVVQHALARFAQRNRRELGEVADQRRELELEMQRRESAVAGREQALKRSQVTLRLLMGSRDYALDEAREENRRLREQVASLQAEMDEVNDERNRLIAQELTMASEQFTGRAYGSLQAVAGGATTAACESEQAGPSAEVAVLFAHHGREHR</sequence>
<evidence type="ECO:0000256" key="1">
    <source>
        <dbReference type="SAM" id="Coils"/>
    </source>
</evidence>
<organism evidence="3 4">
    <name type="scientific">Streptomyces doudnae</name>
    <dbReference type="NCBI Taxonomy" id="3075536"/>
    <lineage>
        <taxon>Bacteria</taxon>
        <taxon>Bacillati</taxon>
        <taxon>Actinomycetota</taxon>
        <taxon>Actinomycetes</taxon>
        <taxon>Kitasatosporales</taxon>
        <taxon>Streptomycetaceae</taxon>
        <taxon>Streptomyces</taxon>
    </lineage>
</organism>
<dbReference type="RefSeq" id="WP_141721492.1">
    <property type="nucleotide sequence ID" value="NZ_JAVRES010000004.1"/>
</dbReference>
<dbReference type="AlphaFoldDB" id="A0ABD5EN24"/>
<keyword evidence="2" id="KW-0812">Transmembrane</keyword>
<feature type="transmembrane region" description="Helical" evidence="2">
    <location>
        <begin position="31"/>
        <end position="55"/>
    </location>
</feature>
<accession>A0ABD5EN24</accession>